<evidence type="ECO:0000313" key="3">
    <source>
        <dbReference type="Proteomes" id="UP000006281"/>
    </source>
</evidence>
<dbReference type="Proteomes" id="UP000006281">
    <property type="component" value="Chromosome"/>
</dbReference>
<keyword evidence="3" id="KW-1185">Reference proteome</keyword>
<dbReference type="PATRIC" id="fig|1179773.3.peg.5757"/>
<proteinExistence type="predicted"/>
<dbReference type="Gene3D" id="3.40.50.1010">
    <property type="entry name" value="5'-nuclease"/>
    <property type="match status" value="1"/>
</dbReference>
<dbReference type="EMBL" id="HE804045">
    <property type="protein sequence ID" value="CCH32983.1"/>
    <property type="molecule type" value="Genomic_DNA"/>
</dbReference>
<dbReference type="OrthoDB" id="9794137at2"/>
<evidence type="ECO:0000313" key="2">
    <source>
        <dbReference type="EMBL" id="CCH32983.1"/>
    </source>
</evidence>
<dbReference type="InterPro" id="IPR047140">
    <property type="entry name" value="LabA"/>
</dbReference>
<dbReference type="InterPro" id="IPR021139">
    <property type="entry name" value="NYN"/>
</dbReference>
<dbReference type="PANTHER" id="PTHR35458">
    <property type="entry name" value="SLR0755 PROTEIN"/>
    <property type="match status" value="1"/>
</dbReference>
<name>K0K8L0_SACES</name>
<dbReference type="KEGG" id="sesp:BN6_57250"/>
<dbReference type="AlphaFoldDB" id="K0K8L0"/>
<dbReference type="STRING" id="1179773.BN6_57250"/>
<dbReference type="eggNOG" id="COG1432">
    <property type="taxonomic scope" value="Bacteria"/>
</dbReference>
<protein>
    <recommendedName>
        <fullName evidence="1">NYN domain-containing protein</fullName>
    </recommendedName>
</protein>
<dbReference type="BioCyc" id="SESP1179773:BN6_RS27555-MONOMER"/>
<dbReference type="PANTHER" id="PTHR35458:SF8">
    <property type="entry name" value="SLR0650 PROTEIN"/>
    <property type="match status" value="1"/>
</dbReference>
<reference evidence="2 3" key="1">
    <citation type="journal article" date="2012" name="BMC Genomics">
        <title>Complete genome sequence of Saccharothrix espanaensis DSM 44229T and comparison to the other completely sequenced Pseudonocardiaceae.</title>
        <authorList>
            <person name="Strobel T."/>
            <person name="Al-Dilaimi A."/>
            <person name="Blom J."/>
            <person name="Gessner A."/>
            <person name="Kalinowski J."/>
            <person name="Luzhetska M."/>
            <person name="Puhler A."/>
            <person name="Szczepanowski R."/>
            <person name="Bechthold A."/>
            <person name="Ruckert C."/>
        </authorList>
    </citation>
    <scope>NUCLEOTIDE SEQUENCE [LARGE SCALE GENOMIC DNA]</scope>
    <source>
        <strain evidence="3">ATCC 51144 / DSM 44229 / JCM 9112 / NBRC 15066 / NRRL 15764</strain>
    </source>
</reference>
<accession>K0K8L0</accession>
<dbReference type="RefSeq" id="WP_015103095.1">
    <property type="nucleotide sequence ID" value="NC_019673.1"/>
</dbReference>
<gene>
    <name evidence="2" type="ordered locus">BN6_57250</name>
</gene>
<dbReference type="Pfam" id="PF01936">
    <property type="entry name" value="NYN"/>
    <property type="match status" value="1"/>
</dbReference>
<organism evidence="2 3">
    <name type="scientific">Saccharothrix espanaensis (strain ATCC 51144 / DSM 44229 / JCM 9112 / NBRC 15066 / NRRL 15764)</name>
    <dbReference type="NCBI Taxonomy" id="1179773"/>
    <lineage>
        <taxon>Bacteria</taxon>
        <taxon>Bacillati</taxon>
        <taxon>Actinomycetota</taxon>
        <taxon>Actinomycetes</taxon>
        <taxon>Pseudonocardiales</taxon>
        <taxon>Pseudonocardiaceae</taxon>
        <taxon>Saccharothrix</taxon>
    </lineage>
</organism>
<evidence type="ECO:0000259" key="1">
    <source>
        <dbReference type="Pfam" id="PF01936"/>
    </source>
</evidence>
<dbReference type="HOGENOM" id="CLU_121560_0_0_11"/>
<feature type="domain" description="NYN" evidence="1">
    <location>
        <begin position="42"/>
        <end position="173"/>
    </location>
</feature>
<sequence length="185" mass="21003">MTLYVYVDNSNIWIEGQRIQAVRTGLAPDVRTAMARQITAPWTYDFGKFYDLLCPSDQFVGRSILFGSRPPENDSIWQKVRDADFEVVTFDRSVFTNKEKQVDTALATKMLEDSFTYMKSDMGDMAVLAAGDGDFLPTIRSLQGRGLGVRVVSWKHAVSRELRDTADEFVELDPHFDYLSRPPSS</sequence>
<dbReference type="GO" id="GO:0004540">
    <property type="term" value="F:RNA nuclease activity"/>
    <property type="evidence" value="ECO:0007669"/>
    <property type="project" value="InterPro"/>
</dbReference>